<evidence type="ECO:0008006" key="5">
    <source>
        <dbReference type="Google" id="ProtNLM"/>
    </source>
</evidence>
<dbReference type="OrthoDB" id="7617009at2"/>
<dbReference type="EMBL" id="CP013244">
    <property type="protein sequence ID" value="ANP47181.1"/>
    <property type="molecule type" value="Genomic_DNA"/>
</dbReference>
<evidence type="ECO:0000256" key="1">
    <source>
        <dbReference type="SAM" id="MobiDB-lite"/>
    </source>
</evidence>
<reference evidence="3 4" key="1">
    <citation type="submission" date="2015-11" db="EMBL/GenBank/DDBJ databases">
        <title>Whole-Genome Sequence of Candidatus Oderbacter manganicum from the National Park Lower Oder Valley, Germany.</title>
        <authorList>
            <person name="Braun B."/>
            <person name="Liere K."/>
            <person name="Szewzyk U."/>
        </authorList>
    </citation>
    <scope>NUCLEOTIDE SEQUENCE [LARGE SCALE GENOMIC DNA]</scope>
    <source>
        <strain evidence="3 4">OTSz_A_272</strain>
    </source>
</reference>
<evidence type="ECO:0000313" key="3">
    <source>
        <dbReference type="EMBL" id="ANP47181.1"/>
    </source>
</evidence>
<feature type="chain" id="PRO_5008518979" description="DUF2219 domain-containing protein" evidence="2">
    <location>
        <begin position="25"/>
        <end position="228"/>
    </location>
</feature>
<keyword evidence="2" id="KW-0732">Signal</keyword>
<dbReference type="KEGG" id="cbot:ATE48_15285"/>
<sequence length="228" mass="24157">MLLRKLVVVGLVGFVSLAAGIATAEDAVGPNSPAYAVDGVDLNDPAQVFSNRFQLTSTDQSGGRFTSLAPAGPTAGGSSGQRGYEFEFVAPGMSGLNVSFAQRGGLSFNDDGDIERQSRGSELRLGRGLDMPRNGPSSEPTWYFFAASEDEALTWRPGARSGFGNSGGASFALQDRVEIGDMQAGITYERYGIQASLAWVEREFTVVSGSQSFTQDDSFAGLTITMRH</sequence>
<feature type="region of interest" description="Disordered" evidence="1">
    <location>
        <begin position="60"/>
        <end position="80"/>
    </location>
</feature>
<dbReference type="InParanoid" id="A0A1B1AKX0"/>
<keyword evidence="4" id="KW-1185">Reference proteome</keyword>
<evidence type="ECO:0000256" key="2">
    <source>
        <dbReference type="SAM" id="SignalP"/>
    </source>
</evidence>
<accession>A0A1B1AKX0</accession>
<name>A0A1B1AKX0_9PROT</name>
<dbReference type="AlphaFoldDB" id="A0A1B1AKX0"/>
<protein>
    <recommendedName>
        <fullName evidence="5">DUF2219 domain-containing protein</fullName>
    </recommendedName>
</protein>
<dbReference type="Proteomes" id="UP000092498">
    <property type="component" value="Chromosome"/>
</dbReference>
<dbReference type="RefSeq" id="WP_066772973.1">
    <property type="nucleotide sequence ID" value="NZ_CP013244.1"/>
</dbReference>
<gene>
    <name evidence="3" type="ORF">ATE48_15285</name>
</gene>
<proteinExistence type="predicted"/>
<dbReference type="STRING" id="1759059.ATE48_15285"/>
<feature type="signal peptide" evidence="2">
    <location>
        <begin position="1"/>
        <end position="24"/>
    </location>
</feature>
<evidence type="ECO:0000313" key="4">
    <source>
        <dbReference type="Proteomes" id="UP000092498"/>
    </source>
</evidence>
<organism evidence="3 4">
    <name type="scientific">Candidatus Viadribacter manganicus</name>
    <dbReference type="NCBI Taxonomy" id="1759059"/>
    <lineage>
        <taxon>Bacteria</taxon>
        <taxon>Pseudomonadati</taxon>
        <taxon>Pseudomonadota</taxon>
        <taxon>Alphaproteobacteria</taxon>
        <taxon>Hyphomonadales</taxon>
        <taxon>Hyphomonadaceae</taxon>
        <taxon>Candidatus Viadribacter</taxon>
    </lineage>
</organism>